<dbReference type="GO" id="GO:0051287">
    <property type="term" value="F:NAD binding"/>
    <property type="evidence" value="ECO:0007669"/>
    <property type="project" value="InterPro"/>
</dbReference>
<dbReference type="AlphaFoldDB" id="A0A7C4ASS6"/>
<dbReference type="InterPro" id="IPR052197">
    <property type="entry name" value="ComplexI_49kDa-like"/>
</dbReference>
<dbReference type="GO" id="GO:0016651">
    <property type="term" value="F:oxidoreductase activity, acting on NAD(P)H"/>
    <property type="evidence" value="ECO:0007669"/>
    <property type="project" value="InterPro"/>
</dbReference>
<dbReference type="InterPro" id="IPR001268">
    <property type="entry name" value="NADH_UbQ_OxRdtase_30kDa_su"/>
</dbReference>
<dbReference type="SUPFAM" id="SSF143243">
    <property type="entry name" value="Nqo5-like"/>
    <property type="match status" value="1"/>
</dbReference>
<accession>A0A7C4ASS6</accession>
<organism evidence="5">
    <name type="scientific">Desulfomonile tiedjei</name>
    <dbReference type="NCBI Taxonomy" id="2358"/>
    <lineage>
        <taxon>Bacteria</taxon>
        <taxon>Pseudomonadati</taxon>
        <taxon>Thermodesulfobacteriota</taxon>
        <taxon>Desulfomonilia</taxon>
        <taxon>Desulfomonilales</taxon>
        <taxon>Desulfomonilaceae</taxon>
        <taxon>Desulfomonile</taxon>
    </lineage>
</organism>
<evidence type="ECO:0008006" key="6">
    <source>
        <dbReference type="Google" id="ProtNLM"/>
    </source>
</evidence>
<protein>
    <recommendedName>
        <fullName evidence="6">Ni,Fe-hydrogenase III large subunit</fullName>
    </recommendedName>
</protein>
<evidence type="ECO:0000259" key="3">
    <source>
        <dbReference type="Pfam" id="PF00329"/>
    </source>
</evidence>
<dbReference type="Gene3D" id="3.30.460.80">
    <property type="entry name" value="NADH:ubiquinone oxidoreductase, 30kDa subunit"/>
    <property type="match status" value="1"/>
</dbReference>
<dbReference type="EMBL" id="DTGT01000341">
    <property type="protein sequence ID" value="HGH61728.1"/>
    <property type="molecule type" value="Genomic_DNA"/>
</dbReference>
<evidence type="ECO:0000256" key="1">
    <source>
        <dbReference type="ARBA" id="ARBA00023002"/>
    </source>
</evidence>
<dbReference type="Pfam" id="PF00346">
    <property type="entry name" value="Complex1_49kDa"/>
    <property type="match status" value="1"/>
</dbReference>
<dbReference type="GO" id="GO:0048038">
    <property type="term" value="F:quinone binding"/>
    <property type="evidence" value="ECO:0007669"/>
    <property type="project" value="InterPro"/>
</dbReference>
<dbReference type="Pfam" id="PF00329">
    <property type="entry name" value="Complex1_30kDa"/>
    <property type="match status" value="1"/>
</dbReference>
<dbReference type="InterPro" id="IPR029014">
    <property type="entry name" value="NiFe-Hase_large"/>
</dbReference>
<sequence>MNQSHIARPTRKDLMDGICSRWPGMEANTRIEEDGSALITCDIATLRELCEWLFCENNYAFATLIVEDEEADWLFRYIFYGDAEVGVVHVCMKQPKSNTVAPSISAGVHAADWHEREVEDLFGISFEGHPRLGDFVLHEEWPEGVNPMKKDFDASKPYMHREVDPEWRPLRILEAQGAFMMPIGPVYSDYAEACQFFLETVGEDVVRTTPRIFYKFRGVEKLAENQPVERVLLMAERFSGASAFAHSLAFCRAVEKISGLEPPPRGQVLRVLFAELERLRHHVGAIAGICGSTALAVATSQASILEEELLRLSCIMSGHRYLFGVNRPGGISIDVTSDQCKMLGDSVRSVASDLKNLFDMLRLSSSFLDRIEEVGIVSTENALSYGLVGPVARGSGIARDLRNILPYGPYKSQIACQTALETEGDGYARLRVLFREAEESANIICRLSSELPPGDVASPEFRLKAGQALGWVEAPLGAAFHWVSIGEEGAVKRYRVTPPSFMNWHGFHLAAENFAFQDFPIVMATFGLSNAECDR</sequence>
<keyword evidence="2" id="KW-0520">NAD</keyword>
<dbReference type="Gene3D" id="1.10.645.10">
    <property type="entry name" value="Cytochrome-c3 Hydrogenase, chain B"/>
    <property type="match status" value="1"/>
</dbReference>
<dbReference type="InterPro" id="IPR001135">
    <property type="entry name" value="NADH_Q_OxRdtase_suD"/>
</dbReference>
<dbReference type="InterPro" id="IPR037232">
    <property type="entry name" value="NADH_quin_OxRdtase_su_C/D-like"/>
</dbReference>
<name>A0A7C4ASS6_9BACT</name>
<comment type="caution">
    <text evidence="5">The sequence shown here is derived from an EMBL/GenBank/DDBJ whole genome shotgun (WGS) entry which is preliminary data.</text>
</comment>
<proteinExistence type="predicted"/>
<reference evidence="5" key="1">
    <citation type="journal article" date="2020" name="mSystems">
        <title>Genome- and Community-Level Interaction Insights into Carbon Utilization and Element Cycling Functions of Hydrothermarchaeota in Hydrothermal Sediment.</title>
        <authorList>
            <person name="Zhou Z."/>
            <person name="Liu Y."/>
            <person name="Xu W."/>
            <person name="Pan J."/>
            <person name="Luo Z.H."/>
            <person name="Li M."/>
        </authorList>
    </citation>
    <scope>NUCLEOTIDE SEQUENCE [LARGE SCALE GENOMIC DNA]</scope>
    <source>
        <strain evidence="5">SpSt-769</strain>
    </source>
</reference>
<evidence type="ECO:0000256" key="2">
    <source>
        <dbReference type="ARBA" id="ARBA00023027"/>
    </source>
</evidence>
<dbReference type="GO" id="GO:0008137">
    <property type="term" value="F:NADH dehydrogenase (ubiquinone) activity"/>
    <property type="evidence" value="ECO:0007669"/>
    <property type="project" value="InterPro"/>
</dbReference>
<feature type="domain" description="NADH:ubiquinone oxidoreductase 30kDa subunit" evidence="3">
    <location>
        <begin position="42"/>
        <end position="156"/>
    </location>
</feature>
<gene>
    <name evidence="5" type="ORF">ENV54_10560</name>
</gene>
<evidence type="ECO:0000313" key="5">
    <source>
        <dbReference type="EMBL" id="HGH61728.1"/>
    </source>
</evidence>
<feature type="domain" description="NADH-quinone oxidoreductase subunit D" evidence="4">
    <location>
        <begin position="307"/>
        <end position="459"/>
    </location>
</feature>
<dbReference type="PANTHER" id="PTHR43485">
    <property type="entry name" value="HYDROGENASE-4 COMPONENT G"/>
    <property type="match status" value="1"/>
</dbReference>
<dbReference type="PANTHER" id="PTHR43485:SF1">
    <property type="entry name" value="FORMATE HYDROGENLYASE SUBUNIT 5-RELATED"/>
    <property type="match status" value="1"/>
</dbReference>
<keyword evidence="1" id="KW-0560">Oxidoreductase</keyword>
<evidence type="ECO:0000259" key="4">
    <source>
        <dbReference type="Pfam" id="PF00346"/>
    </source>
</evidence>
<dbReference type="SUPFAM" id="SSF56762">
    <property type="entry name" value="HydB/Nqo4-like"/>
    <property type="match status" value="1"/>
</dbReference>